<dbReference type="Proteomes" id="UP000649617">
    <property type="component" value="Unassembled WGS sequence"/>
</dbReference>
<gene>
    <name evidence="3" type="primary">Gusb</name>
    <name evidence="3" type="ORF">SPIL2461_LOCUS22471</name>
</gene>
<protein>
    <submittedName>
        <fullName evidence="3">Gusb protein</fullName>
    </submittedName>
</protein>
<sequence length="188" mass="21503">MAGITRRITVISDTVDERLRIFEDRLKAMDKRLGKCMDEVRHQIEDVEYRLANDGSRLDPAVAEVIPKLVKSWGEGRFPSQGDMAKWIEGKFDHLEADLSGDMRGLKAEIQELLKNANKTMSQRMDQRVAECVENKVTPVENKLTSMEMMLRNLLARQTALEEAPRPVQPVEEEVHQPPEEDVSFCIP</sequence>
<proteinExistence type="predicted"/>
<evidence type="ECO:0000313" key="4">
    <source>
        <dbReference type="Proteomes" id="UP000649617"/>
    </source>
</evidence>
<reference evidence="3" key="1">
    <citation type="submission" date="2021-02" db="EMBL/GenBank/DDBJ databases">
        <authorList>
            <person name="Dougan E. K."/>
            <person name="Rhodes N."/>
            <person name="Thang M."/>
            <person name="Chan C."/>
        </authorList>
    </citation>
    <scope>NUCLEOTIDE SEQUENCE</scope>
</reference>
<evidence type="ECO:0000256" key="2">
    <source>
        <dbReference type="SAM" id="MobiDB-lite"/>
    </source>
</evidence>
<dbReference type="EMBL" id="CAJNIZ010047327">
    <property type="protein sequence ID" value="CAE7766208.1"/>
    <property type="molecule type" value="Genomic_DNA"/>
</dbReference>
<evidence type="ECO:0000256" key="1">
    <source>
        <dbReference type="SAM" id="Coils"/>
    </source>
</evidence>
<comment type="caution">
    <text evidence="3">The sequence shown here is derived from an EMBL/GenBank/DDBJ whole genome shotgun (WGS) entry which is preliminary data.</text>
</comment>
<accession>A0A812Y7U9</accession>
<organism evidence="3 4">
    <name type="scientific">Symbiodinium pilosum</name>
    <name type="common">Dinoflagellate</name>
    <dbReference type="NCBI Taxonomy" id="2952"/>
    <lineage>
        <taxon>Eukaryota</taxon>
        <taxon>Sar</taxon>
        <taxon>Alveolata</taxon>
        <taxon>Dinophyceae</taxon>
        <taxon>Suessiales</taxon>
        <taxon>Symbiodiniaceae</taxon>
        <taxon>Symbiodinium</taxon>
    </lineage>
</organism>
<feature type="region of interest" description="Disordered" evidence="2">
    <location>
        <begin position="163"/>
        <end position="188"/>
    </location>
</feature>
<keyword evidence="4" id="KW-1185">Reference proteome</keyword>
<dbReference type="AlphaFoldDB" id="A0A812Y7U9"/>
<name>A0A812Y7U9_SYMPI</name>
<evidence type="ECO:0000313" key="3">
    <source>
        <dbReference type="EMBL" id="CAE7766208.1"/>
    </source>
</evidence>
<keyword evidence="1" id="KW-0175">Coiled coil</keyword>
<feature type="coiled-coil region" evidence="1">
    <location>
        <begin position="96"/>
        <end position="123"/>
    </location>
</feature>